<dbReference type="Proteomes" id="UP001320178">
    <property type="component" value="Unassembled WGS sequence"/>
</dbReference>
<keyword evidence="3" id="KW-1185">Reference proteome</keyword>
<dbReference type="EMBL" id="JABFTQ010000007">
    <property type="protein sequence ID" value="MCE8047450.1"/>
    <property type="molecule type" value="Genomic_DNA"/>
</dbReference>
<dbReference type="AlphaFoldDB" id="A0AAW4YNF0"/>
<reference evidence="2 3" key="2">
    <citation type="journal article" date="2021" name="Front. Microbiol.">
        <title>Aerobic Denitrification and Heterotrophic Sulfur Oxidation in the Genus Halomonas Revealed by Six Novel Species Characterizations and Genome-Based Analysis.</title>
        <authorList>
            <person name="Wang L."/>
            <person name="Shao Z."/>
        </authorList>
    </citation>
    <scope>NUCLEOTIDE SEQUENCE</scope>
    <source>
        <strain evidence="1 3">MCCC 1A05748</strain>
        <strain evidence="2">MCCC 1A05776</strain>
    </source>
</reference>
<evidence type="ECO:0000313" key="4">
    <source>
        <dbReference type="Proteomes" id="UP001320178"/>
    </source>
</evidence>
<dbReference type="RefSeq" id="WP_086511258.1">
    <property type="nucleotide sequence ID" value="NZ_FNVC01000013.1"/>
</dbReference>
<evidence type="ECO:0000313" key="3">
    <source>
        <dbReference type="Proteomes" id="UP001320154"/>
    </source>
</evidence>
<comment type="caution">
    <text evidence="2">The sequence shown here is derived from an EMBL/GenBank/DDBJ whole genome shotgun (WGS) entry which is preliminary data.</text>
</comment>
<evidence type="ECO:0000313" key="2">
    <source>
        <dbReference type="EMBL" id="MCE8050439.1"/>
    </source>
</evidence>
<sequence>MKIYKPEWHCNFTVNEAPGAASSWRERLAWRIRRWADRLDGKGRTVTIECHIEPEVTAEEIDTCLVKGFEVTHSLLNQLAQQAACENVMRDAKAELFDGARHQR</sequence>
<reference evidence="2" key="1">
    <citation type="submission" date="2020-05" db="EMBL/GenBank/DDBJ databases">
        <authorList>
            <person name="Wang L."/>
            <person name="Shao Z."/>
        </authorList>
    </citation>
    <scope>NUCLEOTIDE SEQUENCE</scope>
    <source>
        <strain evidence="1">MCCC 1A05748</strain>
        <strain evidence="2">MCCC 1A05776</strain>
    </source>
</reference>
<organism evidence="2 4">
    <name type="scientific">Billgrantia desiderata</name>
    <dbReference type="NCBI Taxonomy" id="52021"/>
    <lineage>
        <taxon>Bacteria</taxon>
        <taxon>Pseudomonadati</taxon>
        <taxon>Pseudomonadota</taxon>
        <taxon>Gammaproteobacteria</taxon>
        <taxon>Oceanospirillales</taxon>
        <taxon>Halomonadaceae</taxon>
        <taxon>Billgrantia</taxon>
    </lineage>
</organism>
<name>A0AAW4YNF0_9GAMM</name>
<proteinExistence type="predicted"/>
<accession>A0AAW4YNF0</accession>
<dbReference type="Proteomes" id="UP001320154">
    <property type="component" value="Unassembled WGS sequence"/>
</dbReference>
<protein>
    <submittedName>
        <fullName evidence="2">Uncharacterized protein</fullName>
    </submittedName>
</protein>
<dbReference type="EMBL" id="JABFTS010000001">
    <property type="protein sequence ID" value="MCE8050439.1"/>
    <property type="molecule type" value="Genomic_DNA"/>
</dbReference>
<gene>
    <name evidence="1" type="ORF">HOP60_12000</name>
    <name evidence="2" type="ORF">HOP61_03915</name>
</gene>
<evidence type="ECO:0000313" key="1">
    <source>
        <dbReference type="EMBL" id="MCE8047450.1"/>
    </source>
</evidence>